<dbReference type="RefSeq" id="WP_189344180.1">
    <property type="nucleotide sequence ID" value="NZ_BMYT01000001.1"/>
</dbReference>
<reference evidence="4" key="1">
    <citation type="journal article" date="2019" name="Int. J. Syst. Evol. Microbiol.">
        <title>The Global Catalogue of Microorganisms (GCM) 10K type strain sequencing project: providing services to taxonomists for standard genome sequencing and annotation.</title>
        <authorList>
            <consortium name="The Broad Institute Genomics Platform"/>
            <consortium name="The Broad Institute Genome Sequencing Center for Infectious Disease"/>
            <person name="Wu L."/>
            <person name="Ma J."/>
        </authorList>
    </citation>
    <scope>NUCLEOTIDE SEQUENCE [LARGE SCALE GENOMIC DNA]</scope>
    <source>
        <strain evidence="4">KCTC 23916</strain>
    </source>
</reference>
<proteinExistence type="predicted"/>
<dbReference type="SUPFAM" id="SSF53328">
    <property type="entry name" value="Formyltransferase"/>
    <property type="match status" value="1"/>
</dbReference>
<dbReference type="Pfam" id="PF02911">
    <property type="entry name" value="Formyl_trans_C"/>
    <property type="match status" value="1"/>
</dbReference>
<dbReference type="InterPro" id="IPR002376">
    <property type="entry name" value="Formyl_transf_N"/>
</dbReference>
<dbReference type="Pfam" id="PF00551">
    <property type="entry name" value="Formyl_trans_N"/>
    <property type="match status" value="1"/>
</dbReference>
<evidence type="ECO:0000313" key="4">
    <source>
        <dbReference type="Proteomes" id="UP000620127"/>
    </source>
</evidence>
<dbReference type="EMBL" id="BMYT01000001">
    <property type="protein sequence ID" value="GGX00003.1"/>
    <property type="molecule type" value="Genomic_DNA"/>
</dbReference>
<dbReference type="SUPFAM" id="SSF50486">
    <property type="entry name" value="FMT C-terminal domain-like"/>
    <property type="match status" value="1"/>
</dbReference>
<dbReference type="InterPro" id="IPR005793">
    <property type="entry name" value="Formyl_trans_C"/>
</dbReference>
<dbReference type="Gene3D" id="3.40.50.12230">
    <property type="match status" value="1"/>
</dbReference>
<accession>A0ABQ2X523</accession>
<dbReference type="PANTHER" id="PTHR11138">
    <property type="entry name" value="METHIONYL-TRNA FORMYLTRANSFERASE"/>
    <property type="match status" value="1"/>
</dbReference>
<feature type="domain" description="Formyl transferase C-terminal" evidence="2">
    <location>
        <begin position="217"/>
        <end position="308"/>
    </location>
</feature>
<protein>
    <submittedName>
        <fullName evidence="3">Formyltransferase</fullName>
    </submittedName>
</protein>
<dbReference type="InterPro" id="IPR036477">
    <property type="entry name" value="Formyl_transf_N_sf"/>
</dbReference>
<sequence length="318" mass="34917">MSDTGFAQTAEQPTTSAVVFAYHTVGVRSIKTLLARGIDIRLVVSHEDSANETIWFESVAALCEEQRIPRITPDNPNTPEIIAKIAALKPDFIFSFYYRNMLSAEMLEIASRGAYNLHGSLLPKYRGRVPVNWAVFYGETETGATLHEMTVKPDAGAIIAQTSVPILPDDTAFEVFGKLSVAAEQTLWHALPSLIAGTAIKIPNDLSQGSYFGGRRPEDGRIDWSQSTQQVYNLHRAVAPPYPGAFTEQDGEKFIIEKARIFKHATLKLPANLPLGISVVDNVIFGVCGDGKAIEILALQHQGRTMDNQALVKFFGRT</sequence>
<evidence type="ECO:0000259" key="2">
    <source>
        <dbReference type="Pfam" id="PF02911"/>
    </source>
</evidence>
<comment type="caution">
    <text evidence="3">The sequence shown here is derived from an EMBL/GenBank/DDBJ whole genome shotgun (WGS) entry which is preliminary data.</text>
</comment>
<dbReference type="PANTHER" id="PTHR11138:SF5">
    <property type="entry name" value="METHIONYL-TRNA FORMYLTRANSFERASE, MITOCHONDRIAL"/>
    <property type="match status" value="1"/>
</dbReference>
<dbReference type="Proteomes" id="UP000620127">
    <property type="component" value="Unassembled WGS sequence"/>
</dbReference>
<feature type="domain" description="Formyl transferase N-terminal" evidence="1">
    <location>
        <begin position="37"/>
        <end position="189"/>
    </location>
</feature>
<dbReference type="NCBIfam" id="NF005414">
    <property type="entry name" value="PRK06988.1"/>
    <property type="match status" value="1"/>
</dbReference>
<dbReference type="CDD" id="cd08702">
    <property type="entry name" value="Arna_FMT_C"/>
    <property type="match status" value="1"/>
</dbReference>
<dbReference type="InterPro" id="IPR011034">
    <property type="entry name" value="Formyl_transferase-like_C_sf"/>
</dbReference>
<keyword evidence="4" id="KW-1185">Reference proteome</keyword>
<gene>
    <name evidence="3" type="ORF">GCM10011282_02240</name>
</gene>
<evidence type="ECO:0000313" key="3">
    <source>
        <dbReference type="EMBL" id="GGX00003.1"/>
    </source>
</evidence>
<evidence type="ECO:0000259" key="1">
    <source>
        <dbReference type="Pfam" id="PF00551"/>
    </source>
</evidence>
<organism evidence="3 4">
    <name type="scientific">Undibacterium macrobrachii</name>
    <dbReference type="NCBI Taxonomy" id="1119058"/>
    <lineage>
        <taxon>Bacteria</taxon>
        <taxon>Pseudomonadati</taxon>
        <taxon>Pseudomonadota</taxon>
        <taxon>Betaproteobacteria</taxon>
        <taxon>Burkholderiales</taxon>
        <taxon>Oxalobacteraceae</taxon>
        <taxon>Undibacterium</taxon>
    </lineage>
</organism>
<name>A0ABQ2X523_9BURK</name>